<dbReference type="RefSeq" id="WP_183198564.1">
    <property type="nucleotide sequence ID" value="NZ_JACIEK010000001.1"/>
</dbReference>
<name>A0A7W6EG23_9HYPH</name>
<proteinExistence type="predicted"/>
<sequence length="139" mass="15073">MTRQHYETLQEVFDDAYCGLAAQGFVKSTQKLFAIGSDEYLHASCAYRGVDGRRCAIGHCIPDDLYTGKMEGASVGTSASGFIEAFEVFARLFGLISINDIRRLQDMHDGASSPGSMKDRLADFAQEHGLTIPSIEGAA</sequence>
<dbReference type="EMBL" id="JACIEK010000001">
    <property type="protein sequence ID" value="MBB3997244.1"/>
    <property type="molecule type" value="Genomic_DNA"/>
</dbReference>
<gene>
    <name evidence="1" type="ORF">GGR04_001065</name>
</gene>
<dbReference type="AlphaFoldDB" id="A0A7W6EG23"/>
<accession>A0A7W6EG23</accession>
<comment type="caution">
    <text evidence="1">The sequence shown here is derived from an EMBL/GenBank/DDBJ whole genome shotgun (WGS) entry which is preliminary data.</text>
</comment>
<reference evidence="1 2" key="1">
    <citation type="submission" date="2020-08" db="EMBL/GenBank/DDBJ databases">
        <title>Genomic Encyclopedia of Type Strains, Phase IV (KMG-IV): sequencing the most valuable type-strain genomes for metagenomic binning, comparative biology and taxonomic classification.</title>
        <authorList>
            <person name="Goeker M."/>
        </authorList>
    </citation>
    <scope>NUCLEOTIDE SEQUENCE [LARGE SCALE GENOMIC DNA]</scope>
    <source>
        <strain evidence="1 2">DSM 102238</strain>
    </source>
</reference>
<organism evidence="1 2">
    <name type="scientific">Aureimonas pseudogalii</name>
    <dbReference type="NCBI Taxonomy" id="1744844"/>
    <lineage>
        <taxon>Bacteria</taxon>
        <taxon>Pseudomonadati</taxon>
        <taxon>Pseudomonadota</taxon>
        <taxon>Alphaproteobacteria</taxon>
        <taxon>Hyphomicrobiales</taxon>
        <taxon>Aurantimonadaceae</taxon>
        <taxon>Aureimonas</taxon>
    </lineage>
</organism>
<keyword evidence="2" id="KW-1185">Reference proteome</keyword>
<evidence type="ECO:0000313" key="2">
    <source>
        <dbReference type="Proteomes" id="UP000542776"/>
    </source>
</evidence>
<dbReference type="Proteomes" id="UP000542776">
    <property type="component" value="Unassembled WGS sequence"/>
</dbReference>
<evidence type="ECO:0000313" key="1">
    <source>
        <dbReference type="EMBL" id="MBB3997244.1"/>
    </source>
</evidence>
<protein>
    <submittedName>
        <fullName evidence="1">Uncharacterized protein</fullName>
    </submittedName>
</protein>